<feature type="transmembrane region" description="Helical" evidence="2">
    <location>
        <begin position="104"/>
        <end position="122"/>
    </location>
</feature>
<dbReference type="Pfam" id="PF04087">
    <property type="entry name" value="DUF389"/>
    <property type="match status" value="1"/>
</dbReference>
<sequence length="503" mass="53009">MANGAGAAGGRSAFSRLGLLARFSLLLDKADDRQIDEGLRAGAQLKGATPWILMLAIFVASIGLNTNSTAVIIGAMLISPLMGPIMGIGYGVGIYDFELVRRSFAGLGVATGISLATSALYFSLSPLTGEQSELLARTSPSIWDVQIALFGGLAGIIGSTRKEKSNVIPGVAIATALMPPLCTAGFGLAKGNWAFFFGAFYLFAINSVFIALATTAMTRALNLPRHTYVDKAVQARVRRLLVAVALLTALPSVYLAWRMVGEELFSAKARAFIAREFAFPGTHLLETSVSPKTRELTVTLVGEPVAQTTLQDVRARLSEAGLAGAALRVFQTREPVDVLASQGDDADKATLLARKLLAEREAAITRLKGELAARDAPWLDHAQDMASELAAQWPGIKDVVIGAGTTTETVGALGEAAATAAHGKTKRPATPGEAVLSAPPEEQNAAAEQPPGPDTAFLSATMTRRPSTAERKRMEAWFQARTKAPAVRVQIGVAPPPRKAKRG</sequence>
<name>A0A239BMG3_9BACT</name>
<dbReference type="PANTHER" id="PTHR20992:SF9">
    <property type="entry name" value="AT15442P-RELATED"/>
    <property type="match status" value="1"/>
</dbReference>
<gene>
    <name evidence="3" type="ORF">SAMN04488503_2691</name>
</gene>
<feature type="transmembrane region" description="Helical" evidence="2">
    <location>
        <begin position="195"/>
        <end position="216"/>
    </location>
</feature>
<dbReference type="PANTHER" id="PTHR20992">
    <property type="entry name" value="AT15442P-RELATED"/>
    <property type="match status" value="1"/>
</dbReference>
<feature type="transmembrane region" description="Helical" evidence="2">
    <location>
        <begin position="237"/>
        <end position="257"/>
    </location>
</feature>
<feature type="transmembrane region" description="Helical" evidence="2">
    <location>
        <begin position="142"/>
        <end position="160"/>
    </location>
</feature>
<proteinExistence type="predicted"/>
<feature type="transmembrane region" description="Helical" evidence="2">
    <location>
        <begin position="48"/>
        <end position="64"/>
    </location>
</feature>
<evidence type="ECO:0000256" key="1">
    <source>
        <dbReference type="SAM" id="MobiDB-lite"/>
    </source>
</evidence>
<reference evidence="3 4" key="1">
    <citation type="submission" date="2017-06" db="EMBL/GenBank/DDBJ databases">
        <authorList>
            <person name="Kim H.J."/>
            <person name="Triplett B.A."/>
        </authorList>
    </citation>
    <scope>NUCLEOTIDE SEQUENCE [LARGE SCALE GENOMIC DNA]</scope>
    <source>
        <strain evidence="3 4">DSM 13116</strain>
    </source>
</reference>
<protein>
    <submittedName>
        <fullName evidence="3">Uncharacterized hydrophobic domain-containing protein</fullName>
    </submittedName>
</protein>
<feature type="region of interest" description="Disordered" evidence="1">
    <location>
        <begin position="419"/>
        <end position="472"/>
    </location>
</feature>
<keyword evidence="2" id="KW-0472">Membrane</keyword>
<dbReference type="OrthoDB" id="9790659at2"/>
<keyword evidence="2" id="KW-1133">Transmembrane helix</keyword>
<accession>A0A239BMG3</accession>
<dbReference type="AlphaFoldDB" id="A0A239BMG3"/>
<dbReference type="InterPro" id="IPR005240">
    <property type="entry name" value="DUF389"/>
</dbReference>
<evidence type="ECO:0000313" key="3">
    <source>
        <dbReference type="EMBL" id="SNS09335.1"/>
    </source>
</evidence>
<evidence type="ECO:0000313" key="4">
    <source>
        <dbReference type="Proteomes" id="UP000198324"/>
    </source>
</evidence>
<feature type="transmembrane region" description="Helical" evidence="2">
    <location>
        <begin position="70"/>
        <end position="92"/>
    </location>
</feature>
<feature type="transmembrane region" description="Helical" evidence="2">
    <location>
        <begin position="167"/>
        <end position="189"/>
    </location>
</feature>
<feature type="compositionally biased region" description="Low complexity" evidence="1">
    <location>
        <begin position="438"/>
        <end position="449"/>
    </location>
</feature>
<organism evidence="3 4">
    <name type="scientific">Humidesulfovibrio mexicanus</name>
    <dbReference type="NCBI Taxonomy" id="147047"/>
    <lineage>
        <taxon>Bacteria</taxon>
        <taxon>Pseudomonadati</taxon>
        <taxon>Thermodesulfobacteriota</taxon>
        <taxon>Desulfovibrionia</taxon>
        <taxon>Desulfovibrionales</taxon>
        <taxon>Desulfovibrionaceae</taxon>
        <taxon>Humidesulfovibrio</taxon>
    </lineage>
</organism>
<dbReference type="Proteomes" id="UP000198324">
    <property type="component" value="Unassembled WGS sequence"/>
</dbReference>
<keyword evidence="4" id="KW-1185">Reference proteome</keyword>
<dbReference type="EMBL" id="FZOC01000006">
    <property type="protein sequence ID" value="SNS09335.1"/>
    <property type="molecule type" value="Genomic_DNA"/>
</dbReference>
<evidence type="ECO:0000256" key="2">
    <source>
        <dbReference type="SAM" id="Phobius"/>
    </source>
</evidence>
<dbReference type="RefSeq" id="WP_089274902.1">
    <property type="nucleotide sequence ID" value="NZ_FZOC01000006.1"/>
</dbReference>
<keyword evidence="2" id="KW-0812">Transmembrane</keyword>